<dbReference type="InterPro" id="IPR011268">
    <property type="entry name" value="Purine_phosphorylase"/>
</dbReference>
<keyword evidence="10" id="KW-1185">Reference proteome</keyword>
<evidence type="ECO:0000313" key="9">
    <source>
        <dbReference type="EMBL" id="CCI46595.1"/>
    </source>
</evidence>
<dbReference type="NCBIfam" id="TIGR01697">
    <property type="entry name" value="PNPH-PUNA-XAPA"/>
    <property type="match status" value="1"/>
</dbReference>
<dbReference type="EC" id="2.4.2.1" evidence="3"/>
<reference evidence="9 10" key="1">
    <citation type="submission" date="2012-05" db="EMBL/GenBank/DDBJ databases">
        <title>Recombination and specialization in a pathogen metapopulation.</title>
        <authorList>
            <person name="Gardiner A."/>
            <person name="Kemen E."/>
            <person name="Schultz-Larsen T."/>
            <person name="MacLean D."/>
            <person name="Van Oosterhout C."/>
            <person name="Jones J.D.G."/>
        </authorList>
    </citation>
    <scope>NUCLEOTIDE SEQUENCE [LARGE SCALE GENOMIC DNA]</scope>
    <source>
        <strain evidence="9 10">Ac Nc2</strain>
    </source>
</reference>
<dbReference type="NCBIfam" id="TIGR01700">
    <property type="entry name" value="PNPH"/>
    <property type="match status" value="1"/>
</dbReference>
<evidence type="ECO:0000256" key="2">
    <source>
        <dbReference type="ARBA" id="ARBA00006751"/>
    </source>
</evidence>
<feature type="domain" description="Nucleoside phosphorylase" evidence="8">
    <location>
        <begin position="90"/>
        <end position="337"/>
    </location>
</feature>
<keyword evidence="4" id="KW-0328">Glycosyltransferase</keyword>
<dbReference type="PANTHER" id="PTHR11904">
    <property type="entry name" value="METHYLTHIOADENOSINE/PURINE NUCLEOSIDE PHOSPHORYLASE"/>
    <property type="match status" value="1"/>
</dbReference>
<dbReference type="InParanoid" id="A0A024GIK9"/>
<evidence type="ECO:0000256" key="7">
    <source>
        <dbReference type="ARBA" id="ARBA00033072"/>
    </source>
</evidence>
<accession>A0A024GIK9</accession>
<comment type="caution">
    <text evidence="9">The sequence shown here is derived from an EMBL/GenBank/DDBJ whole genome shotgun (WGS) entry which is preliminary data.</text>
</comment>
<organism evidence="9 10">
    <name type="scientific">Albugo candida</name>
    <dbReference type="NCBI Taxonomy" id="65357"/>
    <lineage>
        <taxon>Eukaryota</taxon>
        <taxon>Sar</taxon>
        <taxon>Stramenopiles</taxon>
        <taxon>Oomycota</taxon>
        <taxon>Peronosporomycetes</taxon>
        <taxon>Albuginales</taxon>
        <taxon>Albuginaceae</taxon>
        <taxon>Albugo</taxon>
    </lineage>
</organism>
<dbReference type="InterPro" id="IPR011270">
    <property type="entry name" value="Pur_Nuc_Pase_Ino/Guo-sp"/>
</dbReference>
<evidence type="ECO:0000313" key="10">
    <source>
        <dbReference type="Proteomes" id="UP000053237"/>
    </source>
</evidence>
<dbReference type="OrthoDB" id="10261782at2759"/>
<evidence type="ECO:0000256" key="6">
    <source>
        <dbReference type="ARBA" id="ARBA00031036"/>
    </source>
</evidence>
<dbReference type="AlphaFoldDB" id="A0A024GIK9"/>
<name>A0A024GIK9_9STRA</name>
<gene>
    <name evidence="9" type="ORF">BN9_075380</name>
</gene>
<comment type="pathway">
    <text evidence="1">Purine metabolism; purine nucleoside salvage.</text>
</comment>
<dbReference type="InterPro" id="IPR000845">
    <property type="entry name" value="Nucleoside_phosphorylase_d"/>
</dbReference>
<dbReference type="NCBIfam" id="NF006054">
    <property type="entry name" value="PRK08202.1"/>
    <property type="match status" value="1"/>
</dbReference>
<dbReference type="UniPathway" id="UPA00606"/>
<dbReference type="GO" id="GO:0005737">
    <property type="term" value="C:cytoplasm"/>
    <property type="evidence" value="ECO:0007669"/>
    <property type="project" value="TreeGrafter"/>
</dbReference>
<dbReference type="SUPFAM" id="SSF53167">
    <property type="entry name" value="Purine and uridine phosphorylases"/>
    <property type="match status" value="1"/>
</dbReference>
<dbReference type="Gene3D" id="3.40.50.1580">
    <property type="entry name" value="Nucleoside phosphorylase domain"/>
    <property type="match status" value="1"/>
</dbReference>
<dbReference type="CDD" id="cd09009">
    <property type="entry name" value="PNP-EcPNPII_like"/>
    <property type="match status" value="1"/>
</dbReference>
<dbReference type="PANTHER" id="PTHR11904:SF9">
    <property type="entry name" value="PURINE NUCLEOSIDE PHOSPHORYLASE-RELATED"/>
    <property type="match status" value="1"/>
</dbReference>
<dbReference type="STRING" id="65357.A0A024GIK9"/>
<dbReference type="GO" id="GO:0009116">
    <property type="term" value="P:nucleoside metabolic process"/>
    <property type="evidence" value="ECO:0007669"/>
    <property type="project" value="InterPro"/>
</dbReference>
<evidence type="ECO:0000256" key="5">
    <source>
        <dbReference type="ARBA" id="ARBA00022679"/>
    </source>
</evidence>
<dbReference type="InterPro" id="IPR035994">
    <property type="entry name" value="Nucleoside_phosphorylase_sf"/>
</dbReference>
<evidence type="ECO:0000256" key="1">
    <source>
        <dbReference type="ARBA" id="ARBA00005058"/>
    </source>
</evidence>
<evidence type="ECO:0000259" key="8">
    <source>
        <dbReference type="Pfam" id="PF01048"/>
    </source>
</evidence>
<evidence type="ECO:0000256" key="4">
    <source>
        <dbReference type="ARBA" id="ARBA00022676"/>
    </source>
</evidence>
<sequence>MTKVDHIKRYTKAQRACDTEKTSTMSYNTEKGTHSCAELELNCCKMNDTNVAITHNSDTSLNREDGSTKTLDRVDIIFNYISKKTAYRPKIGLICGSGLGGLAKCLENVDTISYASIPEFPQSTVEGHIGDFVFGQLSTFSVVCMRGRFHTYEGYHIRETALPVRVLYLLGVRYLIVTNAAGALHPAYHIGDFMILQDHLNLPGLAGTHPLVGPNDRRFGPRFTPLTECYDMNLQQIALQTAEKLQLRDKVRQGVYCFVSGPTYETPTECKLLRLVGGDAVGMSTIPEVIVAFHCGMRVLGMSLITNKVIYPGSGGIAASHQEVLDAVQASQMYVSMIVCDARFSVPNFLMQRD</sequence>
<keyword evidence="5" id="KW-0808">Transferase</keyword>
<dbReference type="EMBL" id="CAIX01000133">
    <property type="protein sequence ID" value="CCI46595.1"/>
    <property type="molecule type" value="Genomic_DNA"/>
</dbReference>
<dbReference type="FunFam" id="3.40.50.1580:FF:000004">
    <property type="entry name" value="Purine nucleoside phosphorylase"/>
    <property type="match status" value="1"/>
</dbReference>
<dbReference type="Pfam" id="PF01048">
    <property type="entry name" value="PNP_UDP_1"/>
    <property type="match status" value="1"/>
</dbReference>
<proteinExistence type="inferred from homology"/>
<evidence type="ECO:0000256" key="3">
    <source>
        <dbReference type="ARBA" id="ARBA00011886"/>
    </source>
</evidence>
<protein>
    <recommendedName>
        <fullName evidence="3">purine-nucleoside phosphorylase</fullName>
        <ecNumber evidence="3">2.4.2.1</ecNumber>
    </recommendedName>
    <alternativeName>
        <fullName evidence="7">Inosine phosphorylase</fullName>
    </alternativeName>
    <alternativeName>
        <fullName evidence="6">Inosine-guanosine phosphorylase</fullName>
    </alternativeName>
</protein>
<comment type="similarity">
    <text evidence="2">Belongs to the PNP/MTAP phosphorylase family.</text>
</comment>
<dbReference type="Proteomes" id="UP000053237">
    <property type="component" value="Unassembled WGS sequence"/>
</dbReference>
<dbReference type="GO" id="GO:0004731">
    <property type="term" value="F:purine-nucleoside phosphorylase activity"/>
    <property type="evidence" value="ECO:0007669"/>
    <property type="project" value="UniProtKB-EC"/>
</dbReference>